<accession>A0ABV8F5V9</accession>
<keyword evidence="1" id="KW-0812">Transmembrane</keyword>
<evidence type="ECO:0008006" key="4">
    <source>
        <dbReference type="Google" id="ProtNLM"/>
    </source>
</evidence>
<feature type="transmembrane region" description="Helical" evidence="1">
    <location>
        <begin position="221"/>
        <end position="241"/>
    </location>
</feature>
<evidence type="ECO:0000256" key="1">
    <source>
        <dbReference type="SAM" id="Phobius"/>
    </source>
</evidence>
<feature type="transmembrane region" description="Helical" evidence="1">
    <location>
        <begin position="55"/>
        <end position="73"/>
    </location>
</feature>
<keyword evidence="1" id="KW-0472">Membrane</keyword>
<comment type="caution">
    <text evidence="2">The sequence shown here is derived from an EMBL/GenBank/DDBJ whole genome shotgun (WGS) entry which is preliminary data.</text>
</comment>
<feature type="transmembrane region" description="Helical" evidence="1">
    <location>
        <begin position="277"/>
        <end position="299"/>
    </location>
</feature>
<keyword evidence="1" id="KW-1133">Transmembrane helix</keyword>
<sequence>MPELAVASRLYAVLAVSGPVVLTAFGIGGGDLPWFCSSESPYLPEGPYALGSVPAEALFLGVLLLPVVVAGLVSYGSRRAVLSAALVTGAVLVLGLLVSGPDPCTGQIRTASPWPLLVCYPLAVGALLLAARHPLPTRRYGFAPWAAVLPAAWGALCDRPVSAFDERSFTVFFDVAPGSSGDVPQWLCAALQWFTQADRIGLPVTLVALAAIAHATGLSRWIGATVAAVLLLFPVLDVFLLDELLLVRSHLPLAALLVVWTARPARLEVGPGSLARMRTVAVTAVVVLCAVWLVVSSYVPSR</sequence>
<dbReference type="Proteomes" id="UP001595698">
    <property type="component" value="Unassembled WGS sequence"/>
</dbReference>
<evidence type="ECO:0000313" key="3">
    <source>
        <dbReference type="Proteomes" id="UP001595698"/>
    </source>
</evidence>
<reference evidence="3" key="1">
    <citation type="journal article" date="2019" name="Int. J. Syst. Evol. Microbiol.">
        <title>The Global Catalogue of Microorganisms (GCM) 10K type strain sequencing project: providing services to taxonomists for standard genome sequencing and annotation.</title>
        <authorList>
            <consortium name="The Broad Institute Genomics Platform"/>
            <consortium name="The Broad Institute Genome Sequencing Center for Infectious Disease"/>
            <person name="Wu L."/>
            <person name="Ma J."/>
        </authorList>
    </citation>
    <scope>NUCLEOTIDE SEQUENCE [LARGE SCALE GENOMIC DNA]</scope>
    <source>
        <strain evidence="3">TBRC 7912</strain>
    </source>
</reference>
<keyword evidence="3" id="KW-1185">Reference proteome</keyword>
<feature type="transmembrane region" description="Helical" evidence="1">
    <location>
        <begin position="112"/>
        <end position="131"/>
    </location>
</feature>
<gene>
    <name evidence="2" type="ORF">ACFOYY_21045</name>
</gene>
<dbReference type="EMBL" id="JBHSBC010000021">
    <property type="protein sequence ID" value="MFC3982643.1"/>
    <property type="molecule type" value="Genomic_DNA"/>
</dbReference>
<organism evidence="2 3">
    <name type="scientific">Streptosporangium jomthongense</name>
    <dbReference type="NCBI Taxonomy" id="1193683"/>
    <lineage>
        <taxon>Bacteria</taxon>
        <taxon>Bacillati</taxon>
        <taxon>Actinomycetota</taxon>
        <taxon>Actinomycetes</taxon>
        <taxon>Streptosporangiales</taxon>
        <taxon>Streptosporangiaceae</taxon>
        <taxon>Streptosporangium</taxon>
    </lineage>
</organism>
<protein>
    <recommendedName>
        <fullName evidence="4">DUF2029 domain-containing protein</fullName>
    </recommendedName>
</protein>
<dbReference type="RefSeq" id="WP_386191051.1">
    <property type="nucleotide sequence ID" value="NZ_JBHSBC010000021.1"/>
</dbReference>
<feature type="transmembrane region" description="Helical" evidence="1">
    <location>
        <begin position="12"/>
        <end position="35"/>
    </location>
</feature>
<proteinExistence type="predicted"/>
<evidence type="ECO:0000313" key="2">
    <source>
        <dbReference type="EMBL" id="MFC3982643.1"/>
    </source>
</evidence>
<name>A0ABV8F5V9_9ACTN</name>
<feature type="transmembrane region" description="Helical" evidence="1">
    <location>
        <begin position="80"/>
        <end position="100"/>
    </location>
</feature>